<keyword evidence="4" id="KW-1185">Reference proteome</keyword>
<keyword evidence="2" id="KW-0472">Membrane</keyword>
<organism evidence="3 4">
    <name type="scientific">Vitrella brassicaformis (strain CCMP3155)</name>
    <dbReference type="NCBI Taxonomy" id="1169540"/>
    <lineage>
        <taxon>Eukaryota</taxon>
        <taxon>Sar</taxon>
        <taxon>Alveolata</taxon>
        <taxon>Colpodellida</taxon>
        <taxon>Vitrellaceae</taxon>
        <taxon>Vitrella</taxon>
    </lineage>
</organism>
<feature type="region of interest" description="Disordered" evidence="1">
    <location>
        <begin position="96"/>
        <end position="118"/>
    </location>
</feature>
<feature type="transmembrane region" description="Helical" evidence="2">
    <location>
        <begin position="6"/>
        <end position="27"/>
    </location>
</feature>
<gene>
    <name evidence="3" type="ORF">Vbra_1715</name>
</gene>
<dbReference type="VEuPathDB" id="CryptoDB:Vbra_1715"/>
<feature type="transmembrane region" description="Helical" evidence="2">
    <location>
        <begin position="48"/>
        <end position="65"/>
    </location>
</feature>
<feature type="transmembrane region" description="Helical" evidence="2">
    <location>
        <begin position="300"/>
        <end position="319"/>
    </location>
</feature>
<feature type="transmembrane region" description="Helical" evidence="2">
    <location>
        <begin position="262"/>
        <end position="280"/>
    </location>
</feature>
<dbReference type="OrthoDB" id="330669at2759"/>
<dbReference type="Proteomes" id="UP000041254">
    <property type="component" value="Unassembled WGS sequence"/>
</dbReference>
<dbReference type="InParanoid" id="A0A0G4EUZ1"/>
<sequence>MAFGNLSMFFFVLTVACIAISITFSNVSADAMRYYTSCHGSTKVHHDIFYVLLAVQLILVCFHWRDRRPSSHPRLTSIVTQQSQLRGHPQARAVALSGPRQSPSRDEDDVGDADPSPRTRRASCLLGIHWNSVWMSLYMALYFLGFHASLYGWRVYGNSDSLETTWMTCQSQDDAVRRSRISEFSYIEGFWAFATAFVAIRKCRDPWRVSNYVGLRVLRECCSCQYSSIAYCQVLLQLSIIIAAGTKIGMCWTGGYGTPMQLLFGFLLACVTLWVVVILTHVLQVDYALPGVGPSLEYHWLWATISLAIIWGCGFLFYLSVYGIPTPDMYWIWHFSFWVIFFLLLMLRFNQIFPIVNHGGGPDALAKCDTSSGGGLEDFGMAQNAGVAAHHWRHEDSFPISLPIELSTDVGEGRAVLPAVHETKSKATEAMTLASRGQSSDVRRESQHLIALRAQSNPLDEAEETSVAKGAPATLMGKPSESFL</sequence>
<evidence type="ECO:0000313" key="3">
    <source>
        <dbReference type="EMBL" id="CEM02152.1"/>
    </source>
</evidence>
<reference evidence="3 4" key="1">
    <citation type="submission" date="2014-11" db="EMBL/GenBank/DDBJ databases">
        <authorList>
            <person name="Zhu J."/>
            <person name="Qi W."/>
            <person name="Song R."/>
        </authorList>
    </citation>
    <scope>NUCLEOTIDE SEQUENCE [LARGE SCALE GENOMIC DNA]</scope>
</reference>
<keyword evidence="2" id="KW-0812">Transmembrane</keyword>
<proteinExistence type="predicted"/>
<keyword evidence="2" id="KW-1133">Transmembrane helix</keyword>
<dbReference type="AlphaFoldDB" id="A0A0G4EUZ1"/>
<dbReference type="PhylomeDB" id="A0A0G4EUZ1"/>
<protein>
    <recommendedName>
        <fullName evidence="5">Transmembrane protein</fullName>
    </recommendedName>
</protein>
<feature type="region of interest" description="Disordered" evidence="1">
    <location>
        <begin position="454"/>
        <end position="484"/>
    </location>
</feature>
<feature type="transmembrane region" description="Helical" evidence="2">
    <location>
        <begin position="331"/>
        <end position="349"/>
    </location>
</feature>
<accession>A0A0G4EUZ1</accession>
<evidence type="ECO:0000313" key="4">
    <source>
        <dbReference type="Proteomes" id="UP000041254"/>
    </source>
</evidence>
<dbReference type="EMBL" id="CDMY01000319">
    <property type="protein sequence ID" value="CEM02152.1"/>
    <property type="molecule type" value="Genomic_DNA"/>
</dbReference>
<name>A0A0G4EUZ1_VITBC</name>
<evidence type="ECO:0000256" key="2">
    <source>
        <dbReference type="SAM" id="Phobius"/>
    </source>
</evidence>
<dbReference type="FunCoup" id="A0A0G4EUZ1">
    <property type="interactions" value="3"/>
</dbReference>
<dbReference type="OMA" id="NFQIMLW"/>
<feature type="transmembrane region" description="Helical" evidence="2">
    <location>
        <begin position="133"/>
        <end position="153"/>
    </location>
</feature>
<evidence type="ECO:0008006" key="5">
    <source>
        <dbReference type="Google" id="ProtNLM"/>
    </source>
</evidence>
<evidence type="ECO:0000256" key="1">
    <source>
        <dbReference type="SAM" id="MobiDB-lite"/>
    </source>
</evidence>